<dbReference type="AlphaFoldDB" id="A0A081C8C4"/>
<dbReference type="Proteomes" id="UP000030661">
    <property type="component" value="Unassembled WGS sequence"/>
</dbReference>
<accession>A0A081C8C4</accession>
<reference evidence="1" key="1">
    <citation type="journal article" date="2015" name="PeerJ">
        <title>First genomic representation of candidate bacterial phylum KSB3 points to enhanced environmental sensing as a trigger of wastewater bulking.</title>
        <authorList>
            <person name="Sekiguchi Y."/>
            <person name="Ohashi A."/>
            <person name="Parks D.H."/>
            <person name="Yamauchi T."/>
            <person name="Tyson G.W."/>
            <person name="Hugenholtz P."/>
        </authorList>
    </citation>
    <scope>NUCLEOTIDE SEQUENCE [LARGE SCALE GENOMIC DNA]</scope>
</reference>
<gene>
    <name evidence="1" type="ORF">U27_00727</name>
</gene>
<dbReference type="EMBL" id="DF820475">
    <property type="protein sequence ID" value="GAK60829.1"/>
    <property type="molecule type" value="Genomic_DNA"/>
</dbReference>
<evidence type="ECO:0000313" key="2">
    <source>
        <dbReference type="Proteomes" id="UP000030661"/>
    </source>
</evidence>
<proteinExistence type="predicted"/>
<sequence>MSTTLYVKADQHQTAILQLVKSTIDVEITKLELAIEMADKRLEPFENRYHVTSEDFLRRFTAEDLDGGDDEYVCWVGEYRLKQRILEKLHYLRGIENN</sequence>
<dbReference type="HOGENOM" id="CLU_182048_0_0_0"/>
<evidence type="ECO:0000313" key="1">
    <source>
        <dbReference type="EMBL" id="GAK60829.1"/>
    </source>
</evidence>
<dbReference type="eggNOG" id="ENOG5033EXB">
    <property type="taxonomic scope" value="Bacteria"/>
</dbReference>
<keyword evidence="2" id="KW-1185">Reference proteome</keyword>
<protein>
    <submittedName>
        <fullName evidence="1">Uncharacterized protein</fullName>
    </submittedName>
</protein>
<dbReference type="STRING" id="1499967.U27_00727"/>
<name>A0A081C8C4_VECG1</name>
<organism evidence="1">
    <name type="scientific">Vecturithrix granuli</name>
    <dbReference type="NCBI Taxonomy" id="1499967"/>
    <lineage>
        <taxon>Bacteria</taxon>
        <taxon>Candidatus Moduliflexota</taxon>
        <taxon>Candidatus Vecturitrichia</taxon>
        <taxon>Candidatus Vecturitrichales</taxon>
        <taxon>Candidatus Vecturitrichaceae</taxon>
        <taxon>Candidatus Vecturithrix</taxon>
    </lineage>
</organism>